<evidence type="ECO:0000256" key="2">
    <source>
        <dbReference type="SAM" id="SignalP"/>
    </source>
</evidence>
<dbReference type="AlphaFoldDB" id="A0AAW5HUE8"/>
<keyword evidence="2" id="KW-0732">Signal</keyword>
<proteinExistence type="predicted"/>
<feature type="signal peptide" evidence="2">
    <location>
        <begin position="1"/>
        <end position="26"/>
    </location>
</feature>
<reference evidence="3 4" key="1">
    <citation type="submission" date="2021-01" db="EMBL/GenBank/DDBJ databases">
        <title>Identification and Characterization of Corynebacterium sp.</title>
        <authorList>
            <person name="Luo Q."/>
            <person name="Qu P."/>
            <person name="Chen Q."/>
        </authorList>
    </citation>
    <scope>NUCLEOTIDE SEQUENCE [LARGE SCALE GENOMIC DNA]</scope>
    <source>
        <strain evidence="3 4">MC-18</strain>
    </source>
</reference>
<accession>A0AAW5HUE8</accession>
<dbReference type="Proteomes" id="UP001205920">
    <property type="component" value="Unassembled WGS sequence"/>
</dbReference>
<protein>
    <recommendedName>
        <fullName evidence="5">Secreted protein</fullName>
    </recommendedName>
</protein>
<keyword evidence="1" id="KW-0812">Transmembrane</keyword>
<feature type="transmembrane region" description="Helical" evidence="1">
    <location>
        <begin position="50"/>
        <end position="83"/>
    </location>
</feature>
<feature type="chain" id="PRO_5044014614" description="Secreted protein" evidence="2">
    <location>
        <begin position="27"/>
        <end position="87"/>
    </location>
</feature>
<keyword evidence="1" id="KW-0472">Membrane</keyword>
<dbReference type="RefSeq" id="WP_070363084.1">
    <property type="nucleotide sequence ID" value="NZ_JAEUWV010000002.1"/>
</dbReference>
<evidence type="ECO:0000313" key="4">
    <source>
        <dbReference type="Proteomes" id="UP001205920"/>
    </source>
</evidence>
<organism evidence="3 4">
    <name type="scientific">Corynebacterium lipophilum</name>
    <dbReference type="NCBI Taxonomy" id="2804918"/>
    <lineage>
        <taxon>Bacteria</taxon>
        <taxon>Bacillati</taxon>
        <taxon>Actinomycetota</taxon>
        <taxon>Actinomycetes</taxon>
        <taxon>Mycobacteriales</taxon>
        <taxon>Corynebacteriaceae</taxon>
        <taxon>Corynebacterium</taxon>
    </lineage>
</organism>
<comment type="caution">
    <text evidence="3">The sequence shown here is derived from an EMBL/GenBank/DDBJ whole genome shotgun (WGS) entry which is preliminary data.</text>
</comment>
<name>A0AAW5HUE8_9CORY</name>
<evidence type="ECO:0000256" key="1">
    <source>
        <dbReference type="SAM" id="Phobius"/>
    </source>
</evidence>
<evidence type="ECO:0008006" key="5">
    <source>
        <dbReference type="Google" id="ProtNLM"/>
    </source>
</evidence>
<keyword evidence="1" id="KW-1133">Transmembrane helix</keyword>
<sequence length="87" mass="8625">MKLRNAIAVAASVVVLSGVVATDASAAQYPEPLNNVMNELRNFAGPQGPNLLLVPAVLSSIGVVNMAVVVILSIVAAATGVGIAASS</sequence>
<evidence type="ECO:0000313" key="3">
    <source>
        <dbReference type="EMBL" id="MCO6393893.1"/>
    </source>
</evidence>
<keyword evidence="4" id="KW-1185">Reference proteome</keyword>
<dbReference type="EMBL" id="JAEUWV010000002">
    <property type="protein sequence ID" value="MCO6393893.1"/>
    <property type="molecule type" value="Genomic_DNA"/>
</dbReference>
<gene>
    <name evidence="3" type="ORF">JMN37_02660</name>
</gene>